<evidence type="ECO:0000313" key="3">
    <source>
        <dbReference type="EMBL" id="MFC5908983.1"/>
    </source>
</evidence>
<evidence type="ECO:0000313" key="4">
    <source>
        <dbReference type="Proteomes" id="UP001596174"/>
    </source>
</evidence>
<name>A0ABW1G3H2_9ACTN</name>
<keyword evidence="4" id="KW-1185">Reference proteome</keyword>
<evidence type="ECO:0000259" key="1">
    <source>
        <dbReference type="Pfam" id="PF12697"/>
    </source>
</evidence>
<keyword evidence="3" id="KW-0378">Hydrolase</keyword>
<sequence>MTAFVLVSGPFTGGEVWQAVAERLRAAGAEAHPVTLDRDPGSDLETHVQDVLRAVDSVAAAGDLVLVGHDYGIHPVLGAADRRVDRIARIVYLDAGLPQDGDLPLALVPDPDVHRRLAGADEADLTPVPVPEPEEWQRWGSTAGLTAAQLERLSRASLPQPRRTLTRPLRLSGAVDAIPTSGVLCTTGGLLTVDAVQELVRVGPPHLRRLADPRVGFLELPTGHWPMLSGPEELAEALLRAAAGGGRRLTLPDDAPGYLCPFPLQVPEAPRVRRGRLDLHLPQSGGEPRPAVLFVHGGPVPADRVPTPRDVPFYQGYARLAAAQGVVGAVVDHGLHTLADYGRAALDVAEAVAVLRAEPQVDPDRIALWFFSAGGLLSTDGIAEHPDWLRCVALSYPVLAPLPGWFAVDPRLRPAAAIAAAGADAPPLVLVRAGREAPQVAETVAAFLAAAEQAKAAVEIVDAPNGGHAFDMTESTDEVRAVVGEAMRAVLVRLQG</sequence>
<reference evidence="4" key="1">
    <citation type="journal article" date="2019" name="Int. J. Syst. Evol. Microbiol.">
        <title>The Global Catalogue of Microorganisms (GCM) 10K type strain sequencing project: providing services to taxonomists for standard genome sequencing and annotation.</title>
        <authorList>
            <consortium name="The Broad Institute Genomics Platform"/>
            <consortium name="The Broad Institute Genome Sequencing Center for Infectious Disease"/>
            <person name="Wu L."/>
            <person name="Ma J."/>
        </authorList>
    </citation>
    <scope>NUCLEOTIDE SEQUENCE [LARGE SCALE GENOMIC DNA]</scope>
    <source>
        <strain evidence="4">JCM 4816</strain>
    </source>
</reference>
<dbReference type="InterPro" id="IPR052897">
    <property type="entry name" value="Sec-Metab_Biosynth_Hydrolase"/>
</dbReference>
<accession>A0ABW1G3H2</accession>
<dbReference type="Pfam" id="PF12697">
    <property type="entry name" value="Abhydrolase_6"/>
    <property type="match status" value="1"/>
</dbReference>
<dbReference type="GO" id="GO:0016787">
    <property type="term" value="F:hydrolase activity"/>
    <property type="evidence" value="ECO:0007669"/>
    <property type="project" value="UniProtKB-KW"/>
</dbReference>
<dbReference type="InterPro" id="IPR000073">
    <property type="entry name" value="AB_hydrolase_1"/>
</dbReference>
<protein>
    <submittedName>
        <fullName evidence="3">Alpha/beta fold hydrolase</fullName>
    </submittedName>
</protein>
<dbReference type="SUPFAM" id="SSF53474">
    <property type="entry name" value="alpha/beta-Hydrolases"/>
    <property type="match status" value="2"/>
</dbReference>
<dbReference type="PANTHER" id="PTHR37017:SF11">
    <property type="entry name" value="ESTERASE_LIPASE_THIOESTERASE DOMAIN-CONTAINING PROTEIN"/>
    <property type="match status" value="1"/>
</dbReference>
<dbReference type="Pfam" id="PF20434">
    <property type="entry name" value="BD-FAE"/>
    <property type="match status" value="1"/>
</dbReference>
<organism evidence="3 4">
    <name type="scientific">Streptacidiphilus monticola</name>
    <dbReference type="NCBI Taxonomy" id="2161674"/>
    <lineage>
        <taxon>Bacteria</taxon>
        <taxon>Bacillati</taxon>
        <taxon>Actinomycetota</taxon>
        <taxon>Actinomycetes</taxon>
        <taxon>Kitasatosporales</taxon>
        <taxon>Streptomycetaceae</taxon>
        <taxon>Streptacidiphilus</taxon>
    </lineage>
</organism>
<dbReference type="Proteomes" id="UP001596174">
    <property type="component" value="Unassembled WGS sequence"/>
</dbReference>
<dbReference type="Gene3D" id="3.40.50.1820">
    <property type="entry name" value="alpha/beta hydrolase"/>
    <property type="match status" value="2"/>
</dbReference>
<feature type="domain" description="BD-FAE-like" evidence="2">
    <location>
        <begin position="277"/>
        <end position="378"/>
    </location>
</feature>
<dbReference type="InterPro" id="IPR049492">
    <property type="entry name" value="BD-FAE-like_dom"/>
</dbReference>
<dbReference type="EMBL" id="JBHSQJ010000071">
    <property type="protein sequence ID" value="MFC5908983.1"/>
    <property type="molecule type" value="Genomic_DNA"/>
</dbReference>
<proteinExistence type="predicted"/>
<evidence type="ECO:0000259" key="2">
    <source>
        <dbReference type="Pfam" id="PF20434"/>
    </source>
</evidence>
<dbReference type="InterPro" id="IPR029058">
    <property type="entry name" value="AB_hydrolase_fold"/>
</dbReference>
<dbReference type="PANTHER" id="PTHR37017">
    <property type="entry name" value="AB HYDROLASE-1 DOMAIN-CONTAINING PROTEIN-RELATED"/>
    <property type="match status" value="1"/>
</dbReference>
<dbReference type="RefSeq" id="WP_380584367.1">
    <property type="nucleotide sequence ID" value="NZ_JBHSQJ010000071.1"/>
</dbReference>
<comment type="caution">
    <text evidence="3">The sequence shown here is derived from an EMBL/GenBank/DDBJ whole genome shotgun (WGS) entry which is preliminary data.</text>
</comment>
<feature type="domain" description="AB hydrolase-1" evidence="1">
    <location>
        <begin position="4"/>
        <end position="237"/>
    </location>
</feature>
<gene>
    <name evidence="3" type="ORF">ACFP3V_17380</name>
</gene>